<name>A0ABN9VXK6_9DINO</name>
<dbReference type="EMBL" id="CAUYUJ010017689">
    <property type="protein sequence ID" value="CAK0876983.1"/>
    <property type="molecule type" value="Genomic_DNA"/>
</dbReference>
<keyword evidence="4" id="KW-1185">Reference proteome</keyword>
<feature type="transmembrane region" description="Helical" evidence="2">
    <location>
        <begin position="158"/>
        <end position="182"/>
    </location>
</feature>
<feature type="region of interest" description="Disordered" evidence="1">
    <location>
        <begin position="188"/>
        <end position="216"/>
    </location>
</feature>
<comment type="caution">
    <text evidence="3">The sequence shown here is derived from an EMBL/GenBank/DDBJ whole genome shotgun (WGS) entry which is preliminary data.</text>
</comment>
<gene>
    <name evidence="3" type="ORF">PCOR1329_LOCUS61161</name>
</gene>
<accession>A0ABN9VXK6</accession>
<keyword evidence="2" id="KW-0812">Transmembrane</keyword>
<keyword evidence="2" id="KW-0472">Membrane</keyword>
<protein>
    <submittedName>
        <fullName evidence="3">Uncharacterized protein</fullName>
    </submittedName>
</protein>
<reference evidence="3" key="1">
    <citation type="submission" date="2023-10" db="EMBL/GenBank/DDBJ databases">
        <authorList>
            <person name="Chen Y."/>
            <person name="Shah S."/>
            <person name="Dougan E. K."/>
            <person name="Thang M."/>
            <person name="Chan C."/>
        </authorList>
    </citation>
    <scope>NUCLEOTIDE SEQUENCE [LARGE SCALE GENOMIC DNA]</scope>
</reference>
<organism evidence="3 4">
    <name type="scientific">Prorocentrum cordatum</name>
    <dbReference type="NCBI Taxonomy" id="2364126"/>
    <lineage>
        <taxon>Eukaryota</taxon>
        <taxon>Sar</taxon>
        <taxon>Alveolata</taxon>
        <taxon>Dinophyceae</taxon>
        <taxon>Prorocentrales</taxon>
        <taxon>Prorocentraceae</taxon>
        <taxon>Prorocentrum</taxon>
    </lineage>
</organism>
<proteinExistence type="predicted"/>
<evidence type="ECO:0000313" key="3">
    <source>
        <dbReference type="EMBL" id="CAK0876983.1"/>
    </source>
</evidence>
<keyword evidence="2" id="KW-1133">Transmembrane helix</keyword>
<sequence length="216" mass="21761">MPEPDGSTGKCFEMVEYTTTECHKTAGGSVQRFCKCEGDDAVQPPCPGSDVADPVTDPAAAPACERRGSGCEIECTESDFLAECDGTSCCELFQQALVELGAGGDSSDPSEEVSCSKVHEIMANECSSCAACAAREEEGGARLLKDGPVSARRGSSGAAVAAALAALGAAAVAVLGVAAVALRRWGAAQAPADAGEGPDEELLPEKAPGSSSTAER</sequence>
<evidence type="ECO:0000313" key="4">
    <source>
        <dbReference type="Proteomes" id="UP001189429"/>
    </source>
</evidence>
<dbReference type="Proteomes" id="UP001189429">
    <property type="component" value="Unassembled WGS sequence"/>
</dbReference>
<evidence type="ECO:0000256" key="2">
    <source>
        <dbReference type="SAM" id="Phobius"/>
    </source>
</evidence>
<evidence type="ECO:0000256" key="1">
    <source>
        <dbReference type="SAM" id="MobiDB-lite"/>
    </source>
</evidence>